<gene>
    <name evidence="1" type="ordered locus">XBJ1_3516</name>
</gene>
<organism evidence="1 2">
    <name type="scientific">Xenorhabdus bovienii (strain SS-2004)</name>
    <name type="common">Xenorhabdus nematophila subsp. bovienii</name>
    <dbReference type="NCBI Taxonomy" id="406818"/>
    <lineage>
        <taxon>Bacteria</taxon>
        <taxon>Pseudomonadati</taxon>
        <taxon>Pseudomonadota</taxon>
        <taxon>Gammaproteobacteria</taxon>
        <taxon>Enterobacterales</taxon>
        <taxon>Morganellaceae</taxon>
        <taxon>Xenorhabdus</taxon>
    </lineage>
</organism>
<dbReference type="KEGG" id="xbo:XBJ1_3516"/>
<dbReference type="HOGENOM" id="CLU_3142342_0_0_6"/>
<dbReference type="EMBL" id="FN667741">
    <property type="protein sequence ID" value="CBJ82634.1"/>
    <property type="molecule type" value="Genomic_DNA"/>
</dbReference>
<name>D3V4Q5_XENBS</name>
<dbReference type="Proteomes" id="UP000002045">
    <property type="component" value="Chromosome"/>
</dbReference>
<reference evidence="1" key="1">
    <citation type="journal article" date="2011" name="PLoS ONE">
        <title>The entomopathogenic bacterial endosymbionts xenorhabdus and photorhabdus: convergent lifestyles from divergent genomes.</title>
        <authorList>
            <person name="Chaston J.M."/>
            <person name="Suen G."/>
            <person name="Tucker S.L."/>
            <person name="Andersen A.W."/>
            <person name="Bhasin A."/>
            <person name="Bode E."/>
            <person name="Bode H.B."/>
            <person name="Brachmann A.O."/>
            <person name="Cowles C.E."/>
            <person name="Cowles K.N."/>
            <person name="Darby C."/>
            <person name="de Leon L."/>
            <person name="Drace K."/>
            <person name="Du Z."/>
            <person name="Givaudan A."/>
            <person name="Herbert Tran E.E."/>
            <person name="Jewell K.A."/>
            <person name="Knack J.J."/>
            <person name="Krasomil-Osterfeld K.C."/>
            <person name="Kukor R."/>
            <person name="Lanois A."/>
            <person name="Latreille P."/>
            <person name="Leimgruber N.K."/>
            <person name="Lipke C.M."/>
            <person name="Liu R."/>
            <person name="Lu X."/>
            <person name="Martens E.C."/>
            <person name="Marri P.R."/>
            <person name="Medigue C."/>
            <person name="Menard M.L."/>
            <person name="Miller N.M."/>
            <person name="Morales-Soto N."/>
            <person name="Norton S."/>
            <person name="Ogier J.C."/>
            <person name="Orchard S.S."/>
            <person name="Park D."/>
            <person name="Park Y."/>
            <person name="Qurollo B.A."/>
            <person name="Sugar D.R."/>
            <person name="Richards G.R."/>
            <person name="Rouy Z."/>
            <person name="Slominski B."/>
            <person name="Slominski K."/>
            <person name="Snyder H."/>
            <person name="Tjaden B.C."/>
            <person name="van der Hoeven R."/>
            <person name="Welch R.D."/>
            <person name="Wheeler C."/>
            <person name="Xiang B."/>
            <person name="Barbazuk B."/>
            <person name="Gaudriault S."/>
            <person name="Goodner B."/>
            <person name="Slater S.C."/>
            <person name="Forst S."/>
            <person name="Goldman B.S."/>
            <person name="Goodrich-Blair H."/>
        </authorList>
    </citation>
    <scope>NUCLEOTIDE SEQUENCE [LARGE SCALE GENOMIC DNA]</scope>
    <source>
        <strain evidence="1">SS-2004</strain>
    </source>
</reference>
<accession>D3V4Q5</accession>
<dbReference type="STRING" id="406818.XBJ1_3516"/>
<proteinExistence type="predicted"/>
<evidence type="ECO:0000313" key="1">
    <source>
        <dbReference type="EMBL" id="CBJ82634.1"/>
    </source>
</evidence>
<protein>
    <submittedName>
        <fullName evidence="1">Uncharacterized protein</fullName>
    </submittedName>
</protein>
<dbReference type="AlphaFoldDB" id="D3V4Q5"/>
<sequence length="49" mass="5727">MTRKHKIKKARILQDTGFFLDRNQEKNTNASTEIWGHLSCKLPAYTECC</sequence>
<evidence type="ECO:0000313" key="2">
    <source>
        <dbReference type="Proteomes" id="UP000002045"/>
    </source>
</evidence>